<dbReference type="OrthoDB" id="6053011at2759"/>
<sequence>MVGKMMREDFSKIDHQLDAWHCSKNLTKKLTAKANTKGCEALMQWIRAISNHLWYSASTCKKNAQLLKEKWLSVLHHVAGVHSWSGGQKFNKCDHGPMSDAPPGMEVAYLKRTSPAFKALKDVVSAPALLKLLPKLTKFCHTGTLEVFHSFLLRFCSKRQYFPYPGMKARLMLAALSWNALQRSNATEKVDVVKWSKRKGAWVLEKRRKKQASDSVPPQLKSLMSRVVEVASQHLQLPPIAEPKLQRRGCHVAKPSKEELRHL</sequence>
<dbReference type="STRING" id="283909.R7VDI8"/>
<proteinExistence type="predicted"/>
<dbReference type="EMBL" id="KB293046">
    <property type="protein sequence ID" value="ELU16632.1"/>
    <property type="molecule type" value="Genomic_DNA"/>
</dbReference>
<dbReference type="AlphaFoldDB" id="R7VDI8"/>
<keyword evidence="3" id="KW-1185">Reference proteome</keyword>
<dbReference type="EnsemblMetazoa" id="CapteT226724">
    <property type="protein sequence ID" value="CapteP226724"/>
    <property type="gene ID" value="CapteG226724"/>
</dbReference>
<dbReference type="HOGENOM" id="CLU_109082_0_0_1"/>
<dbReference type="PANTHER" id="PTHR31751:SF42">
    <property type="entry name" value="PROTEIN CBG10204"/>
    <property type="match status" value="1"/>
</dbReference>
<evidence type="ECO:0000313" key="2">
    <source>
        <dbReference type="EnsemblMetazoa" id="CapteP226724"/>
    </source>
</evidence>
<evidence type="ECO:0000313" key="1">
    <source>
        <dbReference type="EMBL" id="ELU16632.1"/>
    </source>
</evidence>
<organism evidence="1">
    <name type="scientific">Capitella teleta</name>
    <name type="common">Polychaete worm</name>
    <dbReference type="NCBI Taxonomy" id="283909"/>
    <lineage>
        <taxon>Eukaryota</taxon>
        <taxon>Metazoa</taxon>
        <taxon>Spiralia</taxon>
        <taxon>Lophotrochozoa</taxon>
        <taxon>Annelida</taxon>
        <taxon>Polychaeta</taxon>
        <taxon>Sedentaria</taxon>
        <taxon>Scolecida</taxon>
        <taxon>Capitellidae</taxon>
        <taxon>Capitella</taxon>
    </lineage>
</organism>
<protein>
    <submittedName>
        <fullName evidence="1 2">Uncharacterized protein</fullName>
    </submittedName>
</protein>
<reference evidence="1 3" key="2">
    <citation type="journal article" date="2013" name="Nature">
        <title>Insights into bilaterian evolution from three spiralian genomes.</title>
        <authorList>
            <person name="Simakov O."/>
            <person name="Marletaz F."/>
            <person name="Cho S.J."/>
            <person name="Edsinger-Gonzales E."/>
            <person name="Havlak P."/>
            <person name="Hellsten U."/>
            <person name="Kuo D.H."/>
            <person name="Larsson T."/>
            <person name="Lv J."/>
            <person name="Arendt D."/>
            <person name="Savage R."/>
            <person name="Osoegawa K."/>
            <person name="de Jong P."/>
            <person name="Grimwood J."/>
            <person name="Chapman J.A."/>
            <person name="Shapiro H."/>
            <person name="Aerts A."/>
            <person name="Otillar R.P."/>
            <person name="Terry A.Y."/>
            <person name="Boore J.L."/>
            <person name="Grigoriev I.V."/>
            <person name="Lindberg D.R."/>
            <person name="Seaver E.C."/>
            <person name="Weisblat D.A."/>
            <person name="Putnam N.H."/>
            <person name="Rokhsar D.S."/>
        </authorList>
    </citation>
    <scope>NUCLEOTIDE SEQUENCE</scope>
    <source>
        <strain evidence="1 3">I ESC-2004</strain>
    </source>
</reference>
<accession>R7VDI8</accession>
<name>R7VDI8_CAPTE</name>
<dbReference type="Proteomes" id="UP000014760">
    <property type="component" value="Unassembled WGS sequence"/>
</dbReference>
<dbReference type="PANTHER" id="PTHR31751">
    <property type="entry name" value="SI:CH211-108C17.2-RELATED-RELATED"/>
    <property type="match status" value="1"/>
</dbReference>
<dbReference type="OMA" id="HTANIHH"/>
<evidence type="ECO:0000313" key="3">
    <source>
        <dbReference type="Proteomes" id="UP000014760"/>
    </source>
</evidence>
<reference evidence="2" key="3">
    <citation type="submission" date="2015-06" db="UniProtKB">
        <authorList>
            <consortium name="EnsemblMetazoa"/>
        </authorList>
    </citation>
    <scope>IDENTIFICATION</scope>
</reference>
<gene>
    <name evidence="1" type="ORF">CAPTEDRAFT_226724</name>
</gene>
<dbReference type="EMBL" id="AMQN01036628">
    <property type="status" value="NOT_ANNOTATED_CDS"/>
    <property type="molecule type" value="Genomic_DNA"/>
</dbReference>
<reference evidence="3" key="1">
    <citation type="submission" date="2012-12" db="EMBL/GenBank/DDBJ databases">
        <authorList>
            <person name="Hellsten U."/>
            <person name="Grimwood J."/>
            <person name="Chapman J.A."/>
            <person name="Shapiro H."/>
            <person name="Aerts A."/>
            <person name="Otillar R.P."/>
            <person name="Terry A.Y."/>
            <person name="Boore J.L."/>
            <person name="Simakov O."/>
            <person name="Marletaz F."/>
            <person name="Cho S.-J."/>
            <person name="Edsinger-Gonzales E."/>
            <person name="Havlak P."/>
            <person name="Kuo D.-H."/>
            <person name="Larsson T."/>
            <person name="Lv J."/>
            <person name="Arendt D."/>
            <person name="Savage R."/>
            <person name="Osoegawa K."/>
            <person name="de Jong P."/>
            <person name="Lindberg D.R."/>
            <person name="Seaver E.C."/>
            <person name="Weisblat D.A."/>
            <person name="Putnam N.H."/>
            <person name="Grigoriev I.V."/>
            <person name="Rokhsar D.S."/>
        </authorList>
    </citation>
    <scope>NUCLEOTIDE SEQUENCE</scope>
    <source>
        <strain evidence="3">I ESC-2004</strain>
    </source>
</reference>